<dbReference type="GO" id="GO:0004129">
    <property type="term" value="F:cytochrome-c oxidase activity"/>
    <property type="evidence" value="ECO:0007669"/>
    <property type="project" value="InterPro"/>
</dbReference>
<organism evidence="3">
    <name type="scientific">bioreactor metagenome</name>
    <dbReference type="NCBI Taxonomy" id="1076179"/>
    <lineage>
        <taxon>unclassified sequences</taxon>
        <taxon>metagenomes</taxon>
        <taxon>ecological metagenomes</taxon>
    </lineage>
</organism>
<feature type="transmembrane region" description="Helical" evidence="1">
    <location>
        <begin position="254"/>
        <end position="275"/>
    </location>
</feature>
<keyword evidence="1" id="KW-1133">Transmembrane helix</keyword>
<dbReference type="GO" id="GO:0009060">
    <property type="term" value="P:aerobic respiration"/>
    <property type="evidence" value="ECO:0007669"/>
    <property type="project" value="InterPro"/>
</dbReference>
<reference evidence="3" key="1">
    <citation type="submission" date="2019-08" db="EMBL/GenBank/DDBJ databases">
        <authorList>
            <person name="Kucharzyk K."/>
            <person name="Murdoch R.W."/>
            <person name="Higgins S."/>
            <person name="Loffler F."/>
        </authorList>
    </citation>
    <scope>NUCLEOTIDE SEQUENCE</scope>
</reference>
<dbReference type="EMBL" id="VSSQ01000007">
    <property type="protein sequence ID" value="MPL58338.1"/>
    <property type="molecule type" value="Genomic_DNA"/>
</dbReference>
<dbReference type="GO" id="GO:0022904">
    <property type="term" value="P:respiratory electron transport chain"/>
    <property type="evidence" value="ECO:0007669"/>
    <property type="project" value="TreeGrafter"/>
</dbReference>
<dbReference type="GO" id="GO:0016020">
    <property type="term" value="C:membrane"/>
    <property type="evidence" value="ECO:0007669"/>
    <property type="project" value="InterPro"/>
</dbReference>
<feature type="domain" description="Cytochrome oxidase subunit I profile" evidence="2">
    <location>
        <begin position="189"/>
        <end position="444"/>
    </location>
</feature>
<dbReference type="InterPro" id="IPR000883">
    <property type="entry name" value="Cyt_C_Oxase_1"/>
</dbReference>
<dbReference type="GO" id="GO:0015990">
    <property type="term" value="P:electron transport coupled proton transport"/>
    <property type="evidence" value="ECO:0007669"/>
    <property type="project" value="TreeGrafter"/>
</dbReference>
<feature type="transmembrane region" description="Helical" evidence="1">
    <location>
        <begin position="295"/>
        <end position="318"/>
    </location>
</feature>
<feature type="transmembrane region" description="Helical" evidence="1">
    <location>
        <begin position="338"/>
        <end position="358"/>
    </location>
</feature>
<dbReference type="AlphaFoldDB" id="A0A644SUG0"/>
<feature type="transmembrane region" description="Helical" evidence="1">
    <location>
        <begin position="192"/>
        <end position="214"/>
    </location>
</feature>
<name>A0A644SUG0_9ZZZZ</name>
<protein>
    <recommendedName>
        <fullName evidence="2">Cytochrome oxidase subunit I profile domain-containing protein</fullName>
    </recommendedName>
</protein>
<dbReference type="GO" id="GO:0020037">
    <property type="term" value="F:heme binding"/>
    <property type="evidence" value="ECO:0007669"/>
    <property type="project" value="InterPro"/>
</dbReference>
<dbReference type="InterPro" id="IPR036927">
    <property type="entry name" value="Cyt_c_oxase-like_su1_sf"/>
</dbReference>
<feature type="transmembrane region" description="Helical" evidence="1">
    <location>
        <begin position="90"/>
        <end position="113"/>
    </location>
</feature>
<feature type="transmembrane region" description="Helical" evidence="1">
    <location>
        <begin position="154"/>
        <end position="172"/>
    </location>
</feature>
<sequence>MKQITANFQSQKLCYKFAAATFVFFGIQGLVSLGGALEMVFLDVPSPIQYTAGRSFHLNISVLWILLGITGGVYYFFSQEAEREIYSTKLINISFWFLILTLIVILGSLLLGFNDGREYLEAAQPLKLAVLVGCLVLFYNLVRTYMSCSVPKTRGTLVGIISGCLSLIVFYLPNILSYAHPTIEEIFKFWYIHLWEEMSMELIGAGLMSALLIAATGVKRQTLEKIIYLDMMLIAGAGILATGHHYYWIGVPSIWLWIGGIFSAIQAVPVLLLLLSVIKTMNTEYFSRLLPREKITMALVASSVFYHIFGASMLGLIMSYPNINRYTHGTYIVSAHSHLALFGVFGFLVLAICFYIFFTGFQLKHRDYLLCWLAVAVLNSGLIIMSLALLVAGWLQAYLLGLEGLSITEVNALIRPYLIIRVLGGFVFSLGSSVLAWVIVKNAWHYREVFFAAGSQTNNREVQKLNCLRLKMREMTSKNKEIEKLLYKVKSQRELLAGIRKLFRQKKKE</sequence>
<proteinExistence type="predicted"/>
<evidence type="ECO:0000256" key="1">
    <source>
        <dbReference type="SAM" id="Phobius"/>
    </source>
</evidence>
<keyword evidence="1" id="KW-0812">Transmembrane</keyword>
<dbReference type="PANTHER" id="PTHR10422:SF43">
    <property type="entry name" value="NITRIC OXIDE REDUCTASE SUBUNIT B"/>
    <property type="match status" value="1"/>
</dbReference>
<feature type="transmembrane region" description="Helical" evidence="1">
    <location>
        <begin position="125"/>
        <end position="142"/>
    </location>
</feature>
<feature type="transmembrane region" description="Helical" evidence="1">
    <location>
        <begin position="370"/>
        <end position="397"/>
    </location>
</feature>
<dbReference type="Gene3D" id="1.20.210.10">
    <property type="entry name" value="Cytochrome c oxidase-like, subunit I domain"/>
    <property type="match status" value="1"/>
</dbReference>
<gene>
    <name evidence="3" type="ORF">SDC9_03870</name>
</gene>
<accession>A0A644SUG0</accession>
<feature type="transmembrane region" description="Helical" evidence="1">
    <location>
        <begin position="12"/>
        <end position="36"/>
    </location>
</feature>
<dbReference type="Pfam" id="PF00115">
    <property type="entry name" value="COX1"/>
    <property type="match status" value="1"/>
</dbReference>
<dbReference type="PROSITE" id="PS50855">
    <property type="entry name" value="COX1"/>
    <property type="match status" value="1"/>
</dbReference>
<feature type="transmembrane region" description="Helical" evidence="1">
    <location>
        <begin position="417"/>
        <end position="440"/>
    </location>
</feature>
<dbReference type="PANTHER" id="PTHR10422">
    <property type="entry name" value="CYTOCHROME C OXIDASE SUBUNIT 1"/>
    <property type="match status" value="1"/>
</dbReference>
<evidence type="ECO:0000259" key="2">
    <source>
        <dbReference type="PROSITE" id="PS50855"/>
    </source>
</evidence>
<dbReference type="SUPFAM" id="SSF81442">
    <property type="entry name" value="Cytochrome c oxidase subunit I-like"/>
    <property type="match status" value="1"/>
</dbReference>
<evidence type="ECO:0000313" key="3">
    <source>
        <dbReference type="EMBL" id="MPL58338.1"/>
    </source>
</evidence>
<feature type="transmembrane region" description="Helical" evidence="1">
    <location>
        <begin position="56"/>
        <end position="78"/>
    </location>
</feature>
<keyword evidence="1" id="KW-0472">Membrane</keyword>
<comment type="caution">
    <text evidence="3">The sequence shown here is derived from an EMBL/GenBank/DDBJ whole genome shotgun (WGS) entry which is preliminary data.</text>
</comment>
<dbReference type="InterPro" id="IPR023616">
    <property type="entry name" value="Cyt_c_oxase-like_su1_dom"/>
</dbReference>
<feature type="transmembrane region" description="Helical" evidence="1">
    <location>
        <begin position="226"/>
        <end position="248"/>
    </location>
</feature>